<evidence type="ECO:0000256" key="4">
    <source>
        <dbReference type="ARBA" id="ARBA00023203"/>
    </source>
</evidence>
<evidence type="ECO:0000256" key="2">
    <source>
        <dbReference type="ARBA" id="ARBA00007192"/>
    </source>
</evidence>
<dbReference type="Gene3D" id="3.30.1460.20">
    <property type="match status" value="1"/>
</dbReference>
<comment type="caution">
    <text evidence="7">The sequence shown here is derived from an EMBL/GenBank/DDBJ whole genome shotgun (WGS) entry which is preliminary data.</text>
</comment>
<evidence type="ECO:0000256" key="3">
    <source>
        <dbReference type="ARBA" id="ARBA00022490"/>
    </source>
</evidence>
<dbReference type="OrthoDB" id="148331at2759"/>
<keyword evidence="3 6" id="KW-0963">Cytoplasm</keyword>
<sequence length="105" mass="12197">MILLESHNVVLQNTLNEKFNKYVSFVDYDGVRFHVSTPEKKTELLVSISMRCWEELVQYGANDVLQREYGSFITEPEQGYNFSLRFDLENVPARRGTISSNPSRC</sequence>
<comment type="subunit">
    <text evidence="6">Component of the Arp2/3 complex.</text>
</comment>
<evidence type="ECO:0000256" key="1">
    <source>
        <dbReference type="ARBA" id="ARBA00004245"/>
    </source>
</evidence>
<dbReference type="GO" id="GO:0005200">
    <property type="term" value="F:structural constituent of cytoskeleton"/>
    <property type="evidence" value="ECO:0007669"/>
    <property type="project" value="TreeGrafter"/>
</dbReference>
<dbReference type="GO" id="GO:0030041">
    <property type="term" value="P:actin filament polymerization"/>
    <property type="evidence" value="ECO:0007669"/>
    <property type="project" value="InterPro"/>
</dbReference>
<name>L8WL09_THACA</name>
<keyword evidence="4 6" id="KW-0009">Actin-binding</keyword>
<dbReference type="InterPro" id="IPR034666">
    <property type="entry name" value="ARPC2/4"/>
</dbReference>
<reference evidence="7 8" key="1">
    <citation type="journal article" date="2013" name="Nat. Commun.">
        <title>The evolution and pathogenic mechanisms of the rice sheath blight pathogen.</title>
        <authorList>
            <person name="Zheng A."/>
            <person name="Lin R."/>
            <person name="Xu L."/>
            <person name="Qin P."/>
            <person name="Tang C."/>
            <person name="Ai P."/>
            <person name="Zhang D."/>
            <person name="Liu Y."/>
            <person name="Sun Z."/>
            <person name="Feng H."/>
            <person name="Wang Y."/>
            <person name="Chen Y."/>
            <person name="Liang X."/>
            <person name="Fu R."/>
            <person name="Li Q."/>
            <person name="Zhang J."/>
            <person name="Yu X."/>
            <person name="Xie Z."/>
            <person name="Ding L."/>
            <person name="Guan P."/>
            <person name="Tang J."/>
            <person name="Liang Y."/>
            <person name="Wang S."/>
            <person name="Deng Q."/>
            <person name="Li S."/>
            <person name="Zhu J."/>
            <person name="Wang L."/>
            <person name="Liu H."/>
            <person name="Li P."/>
        </authorList>
    </citation>
    <scope>NUCLEOTIDE SEQUENCE [LARGE SCALE GENOMIC DNA]</scope>
    <source>
        <strain evidence="8">AG-1 IA</strain>
    </source>
</reference>
<dbReference type="PANTHER" id="PTHR12058">
    <property type="entry name" value="ARP2/3 COMPLEX 34 KDA SUBUNIT"/>
    <property type="match status" value="1"/>
</dbReference>
<dbReference type="SUPFAM" id="SSF69645">
    <property type="entry name" value="Arp2/3 complex subunits"/>
    <property type="match status" value="1"/>
</dbReference>
<dbReference type="EMBL" id="AFRT01002649">
    <property type="protein sequence ID" value="ELU37427.1"/>
    <property type="molecule type" value="Genomic_DNA"/>
</dbReference>
<dbReference type="InterPro" id="IPR007188">
    <property type="entry name" value="ARPC2"/>
</dbReference>
<evidence type="ECO:0000313" key="7">
    <source>
        <dbReference type="EMBL" id="ELU37427.1"/>
    </source>
</evidence>
<accession>L8WL09</accession>
<protein>
    <recommendedName>
        <fullName evidence="6">Arp2/3 complex 34 kDa subunit</fullName>
    </recommendedName>
</protein>
<dbReference type="GO" id="GO:0005885">
    <property type="term" value="C:Arp2/3 protein complex"/>
    <property type="evidence" value="ECO:0007669"/>
    <property type="project" value="InterPro"/>
</dbReference>
<gene>
    <name evidence="7" type="ORF">AG1IA_08541</name>
</gene>
<organism evidence="7 8">
    <name type="scientific">Thanatephorus cucumeris (strain AG1-IA)</name>
    <name type="common">Rice sheath blight fungus</name>
    <name type="synonym">Rhizoctonia solani</name>
    <dbReference type="NCBI Taxonomy" id="983506"/>
    <lineage>
        <taxon>Eukaryota</taxon>
        <taxon>Fungi</taxon>
        <taxon>Dikarya</taxon>
        <taxon>Basidiomycota</taxon>
        <taxon>Agaricomycotina</taxon>
        <taxon>Agaricomycetes</taxon>
        <taxon>Cantharellales</taxon>
        <taxon>Ceratobasidiaceae</taxon>
        <taxon>Rhizoctonia</taxon>
        <taxon>Rhizoctonia solani AG-1</taxon>
    </lineage>
</organism>
<dbReference type="GO" id="GO:0051015">
    <property type="term" value="F:actin filament binding"/>
    <property type="evidence" value="ECO:0007669"/>
    <property type="project" value="TreeGrafter"/>
</dbReference>
<keyword evidence="8" id="KW-1185">Reference proteome</keyword>
<dbReference type="GO" id="GO:0034314">
    <property type="term" value="P:Arp2/3 complex-mediated actin nucleation"/>
    <property type="evidence" value="ECO:0007669"/>
    <property type="project" value="InterPro"/>
</dbReference>
<dbReference type="AlphaFoldDB" id="L8WL09"/>
<dbReference type="PANTHER" id="PTHR12058:SF0">
    <property type="entry name" value="ACTIN-RELATED PROTEIN 2_3 COMPLEX SUBUNIT 2"/>
    <property type="match status" value="1"/>
</dbReference>
<proteinExistence type="inferred from homology"/>
<evidence type="ECO:0000256" key="6">
    <source>
        <dbReference type="RuleBase" id="RU364015"/>
    </source>
</evidence>
<dbReference type="OMA" id="IKVMVSF"/>
<comment type="similarity">
    <text evidence="2 6">Belongs to the ARPC2 family.</text>
</comment>
<dbReference type="Pfam" id="PF04045">
    <property type="entry name" value="P34-Arc"/>
    <property type="match status" value="1"/>
</dbReference>
<dbReference type="HOGENOM" id="CLU_177202_0_0_1"/>
<dbReference type="STRING" id="983506.L8WL09"/>
<dbReference type="Proteomes" id="UP000011668">
    <property type="component" value="Unassembled WGS sequence"/>
</dbReference>
<comment type="function">
    <text evidence="6">Functions as actin-binding component of the Arp2/3 complex which is involved in regulation of actin polymerization and together with an activating nucleation-promoting factor (NPF) mediates the formation of branched actin networks.</text>
</comment>
<keyword evidence="5 6" id="KW-0206">Cytoskeleton</keyword>
<evidence type="ECO:0000313" key="8">
    <source>
        <dbReference type="Proteomes" id="UP000011668"/>
    </source>
</evidence>
<evidence type="ECO:0000256" key="5">
    <source>
        <dbReference type="ARBA" id="ARBA00023212"/>
    </source>
</evidence>
<comment type="subcellular location">
    <subcellularLocation>
        <location evidence="1 6">Cytoplasm</location>
        <location evidence="1 6">Cytoskeleton</location>
    </subcellularLocation>
</comment>